<evidence type="ECO:0000313" key="8">
    <source>
        <dbReference type="Proteomes" id="UP000735302"/>
    </source>
</evidence>
<reference evidence="7 8" key="1">
    <citation type="journal article" date="2021" name="Elife">
        <title>Chloroplast acquisition without the gene transfer in kleptoplastic sea slugs, Plakobranchus ocellatus.</title>
        <authorList>
            <person name="Maeda T."/>
            <person name="Takahashi S."/>
            <person name="Yoshida T."/>
            <person name="Shimamura S."/>
            <person name="Takaki Y."/>
            <person name="Nagai Y."/>
            <person name="Toyoda A."/>
            <person name="Suzuki Y."/>
            <person name="Arimoto A."/>
            <person name="Ishii H."/>
            <person name="Satoh N."/>
            <person name="Nishiyama T."/>
            <person name="Hasebe M."/>
            <person name="Maruyama T."/>
            <person name="Minagawa J."/>
            <person name="Obokata J."/>
            <person name="Shigenobu S."/>
        </authorList>
    </citation>
    <scope>NUCLEOTIDE SEQUENCE [LARGE SCALE GENOMIC DNA]</scope>
</reference>
<gene>
    <name evidence="7" type="ORF">PoB_001764500</name>
</gene>
<comment type="caution">
    <text evidence="7">The sequence shown here is derived from an EMBL/GenBank/DDBJ whole genome shotgun (WGS) entry which is preliminary data.</text>
</comment>
<dbReference type="InterPro" id="IPR001895">
    <property type="entry name" value="RASGEF_cat_dom"/>
</dbReference>
<dbReference type="PANTHER" id="PTHR14247">
    <property type="entry name" value="BREAST CANCER ANTI-ESTROGEN RESISTANCE PROTEIN 3 HOMOLOG-LIKE PROTEIN"/>
    <property type="match status" value="1"/>
</dbReference>
<dbReference type="InterPro" id="IPR023578">
    <property type="entry name" value="Ras_GEF_dom_sf"/>
</dbReference>
<dbReference type="FunFam" id="3.30.505.10:FF:000013">
    <property type="entry name" value="SH2 domain-containing protein 3C isoform X1"/>
    <property type="match status" value="1"/>
</dbReference>
<evidence type="ECO:0000313" key="7">
    <source>
        <dbReference type="EMBL" id="GFN91139.1"/>
    </source>
</evidence>
<keyword evidence="1" id="KW-0344">Guanine-nucleotide releasing factor</keyword>
<feature type="region of interest" description="Disordered" evidence="3">
    <location>
        <begin position="550"/>
        <end position="639"/>
    </location>
</feature>
<dbReference type="InterPro" id="IPR036860">
    <property type="entry name" value="SH2_dom_sf"/>
</dbReference>
<keyword evidence="8" id="KW-1185">Reference proteome</keyword>
<dbReference type="PROSITE" id="PS50001">
    <property type="entry name" value="SH2"/>
    <property type="match status" value="1"/>
</dbReference>
<organism evidence="7 8">
    <name type="scientific">Plakobranchus ocellatus</name>
    <dbReference type="NCBI Taxonomy" id="259542"/>
    <lineage>
        <taxon>Eukaryota</taxon>
        <taxon>Metazoa</taxon>
        <taxon>Spiralia</taxon>
        <taxon>Lophotrochozoa</taxon>
        <taxon>Mollusca</taxon>
        <taxon>Gastropoda</taxon>
        <taxon>Heterobranchia</taxon>
        <taxon>Euthyneura</taxon>
        <taxon>Panpulmonata</taxon>
        <taxon>Sacoglossa</taxon>
        <taxon>Placobranchoidea</taxon>
        <taxon>Plakobranchidae</taxon>
        <taxon>Plakobranchus</taxon>
    </lineage>
</organism>
<dbReference type="InterPro" id="IPR000980">
    <property type="entry name" value="SH2"/>
</dbReference>
<sequence length="1167" mass="128215">MMMPGSNVDEISYRDLLRQVLDSEYRRKKMMASRHIAISTWLEALHMLEYQHLFHLYGGVEDLIYASEAEIREVGIKNGAHRAKILSSLRVLRDKYEKGRVTGSGVLSLQKSPNTSIPNSPTGSLPPEFNHVIASPEKLQLDLQRELSGDPAELRSRPWYHGTISRQRAESLVSGANGDFLVRDCISRPGDFVLTCCWRGTPLNFMINAIVGVCAPGQLPPVTYRFEEEAFPTIQQLVDFYKTKCKPVTVVSEALLKNPVQRSMPLSYYDTKYGALASLAAVSASGVYGSTPVGSPKPSPFVTPTGSPNSSPEMNRRGVNWTGSQPVLNFTEEELESSAARHSSFAIRNGDSSSKPSRAPFLDRCDSVPIISVTPPIVGKPSHRPDYTASVKTTTFVSNSNYSSNQQHNSEILNERFPKPFTSHMRAGSAPALMPMEELDSLRQLHNNNNGVGKISDDSKALSGQKLPQSSRDRSASLAPSGVGRAAPFGGRLVSASSESELTNPPPPKPLRIPSVKYKQKPRVVIRRPVEEDEDDRDYSDYFQVREEPSWIHGNTDTAPKFREDPPKRLSPSPLAKTNSRGQSSNSSAPQMGRRANRLAREGKGPHSVTSSRTQPSQATSPAPSQSRTPSTLSSSSMSAPVLRNANHDNYSSFVSSHQAEKYKARREAKDLPSVVARVPPMHAPGGDTESPPMTPTYQIVVRSRSFQSPQNRDHINVSNNNNINNAKSKGYQTLPNRSSRSKIARPRKISDTTQMAVDENSSNDYDVPREHAIDDFPQMLSFQNDNLNVWGYRKVTQPPKYFPSAIKPEAFTSELLQKGHKALDQSVLLKVKKLLLGKSARDLAMTLTQYDLDLFKVTNCADLCMGVASGLELLTLPQGKQLRQDGLERWECLRLFVMVTLLACPTVSERAALLALWIQTCHELKGGASTGLGVGAPTSGAGNLFSFAAVMSGLCGESVRRLTDTWLILRQIHTSSAYMFDTRLRPAYSALNDASADLPVNRISVPYVTPVCRLLEASGPGVASTLSMKTKREKLTVITPSKNMSSDSIEDAGLGNSNNNNRCEYFWEAGLDPVGGAIDVLLTHLDTARVIAAQGPLYRSTAQSLMYSYMPEAVLQGVLSAEFHLLLLWGEKGWSVGRAERVDKLQQILTVLSNKYQVPGDDGTEV</sequence>
<dbReference type="Pfam" id="PF00536">
    <property type="entry name" value="SAM_1"/>
    <property type="match status" value="1"/>
</dbReference>
<dbReference type="Gene3D" id="1.10.840.10">
    <property type="entry name" value="Ras guanine-nucleotide exchange factors catalytic domain"/>
    <property type="match status" value="1"/>
</dbReference>
<feature type="domain" description="SH2" evidence="4">
    <location>
        <begin position="159"/>
        <end position="260"/>
    </location>
</feature>
<feature type="compositionally biased region" description="Low complexity" evidence="3">
    <location>
        <begin position="717"/>
        <end position="726"/>
    </location>
</feature>
<evidence type="ECO:0000256" key="1">
    <source>
        <dbReference type="PROSITE-ProRule" id="PRU00168"/>
    </source>
</evidence>
<dbReference type="InterPro" id="IPR013761">
    <property type="entry name" value="SAM/pointed_sf"/>
</dbReference>
<feature type="region of interest" description="Disordered" evidence="3">
    <location>
        <begin position="708"/>
        <end position="749"/>
    </location>
</feature>
<name>A0AAV3Z7P1_9GAST</name>
<dbReference type="GO" id="GO:0007264">
    <property type="term" value="P:small GTPase-mediated signal transduction"/>
    <property type="evidence" value="ECO:0007669"/>
    <property type="project" value="InterPro"/>
</dbReference>
<dbReference type="EMBL" id="BLXT01002101">
    <property type="protein sequence ID" value="GFN91139.1"/>
    <property type="molecule type" value="Genomic_DNA"/>
</dbReference>
<dbReference type="PANTHER" id="PTHR14247:SF8">
    <property type="entry name" value="RAS-GEF DOMAIN-CONTAINING PROTEIN"/>
    <property type="match status" value="1"/>
</dbReference>
<dbReference type="Proteomes" id="UP000735302">
    <property type="component" value="Unassembled WGS sequence"/>
</dbReference>
<feature type="compositionally biased region" description="Low complexity" evidence="3">
    <location>
        <begin position="614"/>
        <end position="639"/>
    </location>
</feature>
<evidence type="ECO:0000259" key="6">
    <source>
        <dbReference type="PROSITE" id="PS50105"/>
    </source>
</evidence>
<feature type="region of interest" description="Disordered" evidence="3">
    <location>
        <begin position="655"/>
        <end position="675"/>
    </location>
</feature>
<evidence type="ECO:0000259" key="4">
    <source>
        <dbReference type="PROSITE" id="PS50001"/>
    </source>
</evidence>
<evidence type="ECO:0000256" key="2">
    <source>
        <dbReference type="PROSITE-ProRule" id="PRU00191"/>
    </source>
</evidence>
<dbReference type="Pfam" id="PF00017">
    <property type="entry name" value="SH2"/>
    <property type="match status" value="1"/>
</dbReference>
<dbReference type="SUPFAM" id="SSF48366">
    <property type="entry name" value="Ras GEF"/>
    <property type="match status" value="1"/>
</dbReference>
<dbReference type="Gene3D" id="1.10.150.50">
    <property type="entry name" value="Transcription Factor, Ets-1"/>
    <property type="match status" value="1"/>
</dbReference>
<keyword evidence="2" id="KW-0727">SH2 domain</keyword>
<dbReference type="SUPFAM" id="SSF47769">
    <property type="entry name" value="SAM/Pointed domain"/>
    <property type="match status" value="1"/>
</dbReference>
<accession>A0AAV3Z7P1</accession>
<dbReference type="AlphaFoldDB" id="A0AAV3Z7P1"/>
<feature type="compositionally biased region" description="Basic and acidic residues" evidence="3">
    <location>
        <begin position="659"/>
        <end position="671"/>
    </location>
</feature>
<dbReference type="Gene3D" id="3.30.505.10">
    <property type="entry name" value="SH2 domain"/>
    <property type="match status" value="1"/>
</dbReference>
<feature type="domain" description="Ras-GEF" evidence="5">
    <location>
        <begin position="840"/>
        <end position="1090"/>
    </location>
</feature>
<dbReference type="GO" id="GO:0005085">
    <property type="term" value="F:guanyl-nucleotide exchange factor activity"/>
    <property type="evidence" value="ECO:0007669"/>
    <property type="project" value="UniProtKB-KW"/>
</dbReference>
<feature type="compositionally biased region" description="Polar residues" evidence="3">
    <location>
        <begin position="727"/>
        <end position="739"/>
    </location>
</feature>
<protein>
    <submittedName>
        <fullName evidence="7">Breast cancer anti-estrogen resistance protein 3-like isoform x2</fullName>
    </submittedName>
</protein>
<evidence type="ECO:0000259" key="5">
    <source>
        <dbReference type="PROSITE" id="PS50009"/>
    </source>
</evidence>
<evidence type="ECO:0000256" key="3">
    <source>
        <dbReference type="SAM" id="MobiDB-lite"/>
    </source>
</evidence>
<feature type="compositionally biased region" description="Polar residues" evidence="3">
    <location>
        <begin position="302"/>
        <end position="313"/>
    </location>
</feature>
<dbReference type="SMART" id="SM00252">
    <property type="entry name" value="SH2"/>
    <property type="match status" value="1"/>
</dbReference>
<proteinExistence type="predicted"/>
<dbReference type="InterPro" id="IPR051853">
    <property type="entry name" value="SH2-Ras-GEF_adapter"/>
</dbReference>
<feature type="domain" description="SAM" evidence="6">
    <location>
        <begin position="38"/>
        <end position="95"/>
    </location>
</feature>
<dbReference type="SMART" id="SM00454">
    <property type="entry name" value="SAM"/>
    <property type="match status" value="1"/>
</dbReference>
<feature type="region of interest" description="Disordered" evidence="3">
    <location>
        <begin position="292"/>
        <end position="317"/>
    </location>
</feature>
<dbReference type="SUPFAM" id="SSF55550">
    <property type="entry name" value="SH2 domain"/>
    <property type="match status" value="1"/>
</dbReference>
<feature type="compositionally biased region" description="Polar residues" evidence="3">
    <location>
        <begin position="576"/>
        <end position="590"/>
    </location>
</feature>
<dbReference type="PROSITE" id="PS50009">
    <property type="entry name" value="RASGEF_CAT"/>
    <property type="match status" value="1"/>
</dbReference>
<dbReference type="PROSITE" id="PS50105">
    <property type="entry name" value="SAM_DOMAIN"/>
    <property type="match status" value="1"/>
</dbReference>
<feature type="region of interest" description="Disordered" evidence="3">
    <location>
        <begin position="446"/>
        <end position="516"/>
    </location>
</feature>
<dbReference type="InterPro" id="IPR001660">
    <property type="entry name" value="SAM"/>
</dbReference>
<dbReference type="InterPro" id="IPR036964">
    <property type="entry name" value="RASGEF_cat_dom_sf"/>
</dbReference>
<dbReference type="Pfam" id="PF00617">
    <property type="entry name" value="RasGEF"/>
    <property type="match status" value="1"/>
</dbReference>
<dbReference type="PRINTS" id="PR00401">
    <property type="entry name" value="SH2DOMAIN"/>
</dbReference>